<dbReference type="EMBL" id="VIIS01000223">
    <property type="protein sequence ID" value="KAF0311648.1"/>
    <property type="molecule type" value="Genomic_DNA"/>
</dbReference>
<dbReference type="Proteomes" id="UP000440578">
    <property type="component" value="Unassembled WGS sequence"/>
</dbReference>
<keyword evidence="2" id="KW-1185">Reference proteome</keyword>
<evidence type="ECO:0000313" key="2">
    <source>
        <dbReference type="Proteomes" id="UP000440578"/>
    </source>
</evidence>
<reference evidence="1 2" key="1">
    <citation type="submission" date="2019-07" db="EMBL/GenBank/DDBJ databases">
        <title>Draft genome assembly of a fouling barnacle, Amphibalanus amphitrite (Darwin, 1854): The first reference genome for Thecostraca.</title>
        <authorList>
            <person name="Kim W."/>
        </authorList>
    </citation>
    <scope>NUCLEOTIDE SEQUENCE [LARGE SCALE GENOMIC DNA]</scope>
    <source>
        <strain evidence="1">SNU_AA5</strain>
        <tissue evidence="1">Soma without cirri and trophi</tissue>
    </source>
</reference>
<evidence type="ECO:0000313" key="1">
    <source>
        <dbReference type="EMBL" id="KAF0311648.1"/>
    </source>
</evidence>
<gene>
    <name evidence="1" type="ORF">FJT64_017572</name>
</gene>
<dbReference type="AlphaFoldDB" id="A0A6A4X981"/>
<accession>A0A6A4X981</accession>
<comment type="caution">
    <text evidence="1">The sequence shown here is derived from an EMBL/GenBank/DDBJ whole genome shotgun (WGS) entry which is preliminary data.</text>
</comment>
<proteinExistence type="predicted"/>
<organism evidence="1 2">
    <name type="scientific">Amphibalanus amphitrite</name>
    <name type="common">Striped barnacle</name>
    <name type="synonym">Balanus amphitrite</name>
    <dbReference type="NCBI Taxonomy" id="1232801"/>
    <lineage>
        <taxon>Eukaryota</taxon>
        <taxon>Metazoa</taxon>
        <taxon>Ecdysozoa</taxon>
        <taxon>Arthropoda</taxon>
        <taxon>Crustacea</taxon>
        <taxon>Multicrustacea</taxon>
        <taxon>Cirripedia</taxon>
        <taxon>Thoracica</taxon>
        <taxon>Thoracicalcarea</taxon>
        <taxon>Balanomorpha</taxon>
        <taxon>Balanoidea</taxon>
        <taxon>Balanidae</taxon>
        <taxon>Amphibalaninae</taxon>
        <taxon>Amphibalanus</taxon>
    </lineage>
</organism>
<dbReference type="OrthoDB" id="21221at2759"/>
<name>A0A6A4X981_AMPAM</name>
<protein>
    <submittedName>
        <fullName evidence="1">Uncharacterized protein</fullName>
    </submittedName>
</protein>
<sequence>MKIHHTVTLSEPVSSHLSTYTSHLNTPRPVKAEFDGLLKAVDGQLGDEELQNVKELKMYMLEDEGAWALGENFINFLGRILHDKSLPPAARVHLLNLLSVATTKDDFILILHQDRREHVIMNYADDVDRLPTEEQTALSLMFANMFDQNGSSEWLLYISEWQSPHNNMPISNIRVTTKVAVNALLADSAEMQDRGTAIMYNLAVKEVKTVVSIAFYRHE</sequence>